<dbReference type="Proteomes" id="UP000799770">
    <property type="component" value="Unassembled WGS sequence"/>
</dbReference>
<feature type="compositionally biased region" description="Basic and acidic residues" evidence="1">
    <location>
        <begin position="315"/>
        <end position="327"/>
    </location>
</feature>
<gene>
    <name evidence="4" type="ORF">BDV96DRAFT_616369</name>
</gene>
<accession>A0A6A5YNK6</accession>
<feature type="domain" description="DUF4246" evidence="2">
    <location>
        <begin position="100"/>
        <end position="557"/>
    </location>
</feature>
<evidence type="ECO:0000313" key="4">
    <source>
        <dbReference type="EMBL" id="KAF2108294.1"/>
    </source>
</evidence>
<dbReference type="AlphaFoldDB" id="A0A6A5YNK6"/>
<dbReference type="PANTHER" id="PTHR33119">
    <property type="entry name" value="IFI3P"/>
    <property type="match status" value="1"/>
</dbReference>
<feature type="region of interest" description="Disordered" evidence="1">
    <location>
        <begin position="302"/>
        <end position="344"/>
    </location>
</feature>
<dbReference type="InterPro" id="IPR025340">
    <property type="entry name" value="DUF4246"/>
</dbReference>
<dbReference type="InterPro" id="IPR049207">
    <property type="entry name" value="DUF4246_N"/>
</dbReference>
<dbReference type="Pfam" id="PF14033">
    <property type="entry name" value="DUF4246"/>
    <property type="match status" value="1"/>
</dbReference>
<dbReference type="Pfam" id="PF21666">
    <property type="entry name" value="DUF4246_N"/>
    <property type="match status" value="1"/>
</dbReference>
<evidence type="ECO:0000259" key="3">
    <source>
        <dbReference type="Pfam" id="PF21666"/>
    </source>
</evidence>
<name>A0A6A5YNK6_9PLEO</name>
<feature type="domain" description="DUF4246" evidence="3">
    <location>
        <begin position="11"/>
        <end position="82"/>
    </location>
</feature>
<protein>
    <submittedName>
        <fullName evidence="4">Uncharacterized protein</fullName>
    </submittedName>
</protein>
<dbReference type="InterPro" id="IPR049192">
    <property type="entry name" value="DUF4246_C"/>
</dbReference>
<keyword evidence="5" id="KW-1185">Reference proteome</keyword>
<evidence type="ECO:0000256" key="1">
    <source>
        <dbReference type="SAM" id="MobiDB-lite"/>
    </source>
</evidence>
<organism evidence="4 5">
    <name type="scientific">Lophiotrema nucula</name>
    <dbReference type="NCBI Taxonomy" id="690887"/>
    <lineage>
        <taxon>Eukaryota</taxon>
        <taxon>Fungi</taxon>
        <taxon>Dikarya</taxon>
        <taxon>Ascomycota</taxon>
        <taxon>Pezizomycotina</taxon>
        <taxon>Dothideomycetes</taxon>
        <taxon>Pleosporomycetidae</taxon>
        <taxon>Pleosporales</taxon>
        <taxon>Lophiotremataceae</taxon>
        <taxon>Lophiotrema</taxon>
    </lineage>
</organism>
<feature type="compositionally biased region" description="Acidic residues" evidence="1">
    <location>
        <begin position="328"/>
        <end position="344"/>
    </location>
</feature>
<dbReference type="OrthoDB" id="415532at2759"/>
<dbReference type="PANTHER" id="PTHR33119:SF1">
    <property type="entry name" value="FE2OG DIOXYGENASE DOMAIN-CONTAINING PROTEIN"/>
    <property type="match status" value="1"/>
</dbReference>
<evidence type="ECO:0000259" key="2">
    <source>
        <dbReference type="Pfam" id="PF14033"/>
    </source>
</evidence>
<proteinExistence type="predicted"/>
<reference evidence="4" key="1">
    <citation type="journal article" date="2020" name="Stud. Mycol.">
        <title>101 Dothideomycetes genomes: a test case for predicting lifestyles and emergence of pathogens.</title>
        <authorList>
            <person name="Haridas S."/>
            <person name="Albert R."/>
            <person name="Binder M."/>
            <person name="Bloem J."/>
            <person name="Labutti K."/>
            <person name="Salamov A."/>
            <person name="Andreopoulos B."/>
            <person name="Baker S."/>
            <person name="Barry K."/>
            <person name="Bills G."/>
            <person name="Bluhm B."/>
            <person name="Cannon C."/>
            <person name="Castanera R."/>
            <person name="Culley D."/>
            <person name="Daum C."/>
            <person name="Ezra D."/>
            <person name="Gonzalez J."/>
            <person name="Henrissat B."/>
            <person name="Kuo A."/>
            <person name="Liang C."/>
            <person name="Lipzen A."/>
            <person name="Lutzoni F."/>
            <person name="Magnuson J."/>
            <person name="Mondo S."/>
            <person name="Nolan M."/>
            <person name="Ohm R."/>
            <person name="Pangilinan J."/>
            <person name="Park H.-J."/>
            <person name="Ramirez L."/>
            <person name="Alfaro M."/>
            <person name="Sun H."/>
            <person name="Tritt A."/>
            <person name="Yoshinaga Y."/>
            <person name="Zwiers L.-H."/>
            <person name="Turgeon B."/>
            <person name="Goodwin S."/>
            <person name="Spatafora J."/>
            <person name="Crous P."/>
            <person name="Grigoriev I."/>
        </authorList>
    </citation>
    <scope>NUCLEOTIDE SEQUENCE</scope>
    <source>
        <strain evidence="4">CBS 627.86</strain>
    </source>
</reference>
<dbReference type="EMBL" id="ML977348">
    <property type="protein sequence ID" value="KAF2108294.1"/>
    <property type="molecule type" value="Genomic_DNA"/>
</dbReference>
<evidence type="ECO:0000313" key="5">
    <source>
        <dbReference type="Proteomes" id="UP000799770"/>
    </source>
</evidence>
<sequence>MELASHSRTKLPGFGLPVQTLPKWSRAKPNERFPHAIADYYATYGITMRERRMLDFMTQITDKPEWERKVFDEEIVGKWKEEGVRWDEELDENGDWWLSEKMFECCMLELREKAERFKETGFVAVLDAEATIVKSDSAITEDLRVRLKDAVWPIEDVPERLKDWHPYSAGQVLDLVHPSLFPVSFGLTRALPRGTVPLENCIEYIGKGDPIPEFTAKTYTRQVGWSNDQDIAMAWGSYQWLPSNISIAPDEKPKIDSYINNLHPQANKDLYAILEQFVDASIPLWNECLSWFHCRIRIDPGSTGNEDYEMPEGVRFPRDQYRNRTIDPDDPPDAKDEEEEEMDDRDWAMEHDCDDEYNDWWEANRKLTYPEPNFVPRVELEKKEGAKPIDLRKDFPNGLQVIFKFANIILDPEDLNPHYDGGSWHVEGSLNEHICATALYYYDSENIEDSSLAFRQSFDVEEMTMKPAQFEYKSAEVYYGIANEESSILELGSVKTSQGRLLAFPNVLQHQVQPFGLADESKVGYRKILAMFLIDPHIPVLSTANVPPQRKDWWAEEVRKVGRFAEIPEEVFEMIIDAVEGFPISWDEACEIREKLMGERGAAEDDLNDKMESDTFYFCEH</sequence>